<accession>A0A3B0VHA2</accession>
<sequence length="211" mass="23879">MTQPSTNPSEPPKSGKYSDAIKVFLTAVVVGFSMLIGMFAGNFYYDETVKPTPEWQILGSPPEPIVEFVDVNFFTVFVRAKGNQLYSCYWESPYANDCWNAVEKVPESIDYCDGWDLIEPELPEFRNPSFDKVAESTYDNDCFTWAGSSHVSLAIYHLLDNGDVMQWYEDETTLSFHGYLRKRLLNISVGMVTGITVGIFISLKIWGSTKV</sequence>
<keyword evidence="1" id="KW-0472">Membrane</keyword>
<evidence type="ECO:0000256" key="1">
    <source>
        <dbReference type="SAM" id="Phobius"/>
    </source>
</evidence>
<gene>
    <name evidence="2" type="ORF">MNBD_CHLOROFLEXI01-1798</name>
</gene>
<dbReference type="EMBL" id="UOEU01000910">
    <property type="protein sequence ID" value="VAW42311.1"/>
    <property type="molecule type" value="Genomic_DNA"/>
</dbReference>
<dbReference type="AlphaFoldDB" id="A0A3B0VHA2"/>
<name>A0A3B0VHA2_9ZZZZ</name>
<evidence type="ECO:0000313" key="2">
    <source>
        <dbReference type="EMBL" id="VAW42311.1"/>
    </source>
</evidence>
<proteinExistence type="predicted"/>
<keyword evidence="1" id="KW-1133">Transmembrane helix</keyword>
<keyword evidence="1" id="KW-0812">Transmembrane</keyword>
<organism evidence="2">
    <name type="scientific">hydrothermal vent metagenome</name>
    <dbReference type="NCBI Taxonomy" id="652676"/>
    <lineage>
        <taxon>unclassified sequences</taxon>
        <taxon>metagenomes</taxon>
        <taxon>ecological metagenomes</taxon>
    </lineage>
</organism>
<protein>
    <submittedName>
        <fullName evidence="2">Uncharacterized protein</fullName>
    </submittedName>
</protein>
<feature type="transmembrane region" description="Helical" evidence="1">
    <location>
        <begin position="20"/>
        <end position="45"/>
    </location>
</feature>
<reference evidence="2" key="1">
    <citation type="submission" date="2018-06" db="EMBL/GenBank/DDBJ databases">
        <authorList>
            <person name="Zhirakovskaya E."/>
        </authorList>
    </citation>
    <scope>NUCLEOTIDE SEQUENCE</scope>
</reference>
<feature type="transmembrane region" description="Helical" evidence="1">
    <location>
        <begin position="184"/>
        <end position="206"/>
    </location>
</feature>